<dbReference type="OrthoDB" id="538816at2759"/>
<sequence>MFFKTIVFLIVYFSADFSNGQRENKFFREDYTYIDEGKGFYKIHQHQQTWFAAKVVCAREGASLFFPENDAEAMAVVAFWERTAPSRERMLLGMSELLVTGDFVTIDGRPVTEVYNNWKPGEPNHLGGDEHCVNWHKGGVLNDCPCDYRDDFICKKSIHTLEWNYLCNMSNMDYTYNRDAGKCYKVHTTPVTWTEAKAICESELTQLAVINNKADAEYLASLIESTPTPRTADNYMRGIYHMGFHNTYGAGWFTVKDLSLTASPDMWWGNNIPKGDYQCGSMFFNGQLNNIDCATTSFFICEHEAQSNELL</sequence>
<dbReference type="InterPro" id="IPR016187">
    <property type="entry name" value="CTDL_fold"/>
</dbReference>
<name>A0A2D1ATW2_HELAM</name>
<protein>
    <submittedName>
        <fullName evidence="4">C-type lectin 14</fullName>
    </submittedName>
</protein>
<dbReference type="PANTHER" id="PTHR22801:SF63">
    <property type="entry name" value="C-TYPE LECTIN DOMAIN-CONTAINING PROTEIN"/>
    <property type="match status" value="1"/>
</dbReference>
<keyword evidence="4" id="KW-0430">Lectin</keyword>
<dbReference type="PROSITE" id="PS50041">
    <property type="entry name" value="C_TYPE_LECTIN_2"/>
    <property type="match status" value="2"/>
</dbReference>
<feature type="chain" id="PRO_5013904345" evidence="2">
    <location>
        <begin position="21"/>
        <end position="311"/>
    </location>
</feature>
<feature type="signal peptide" evidence="2">
    <location>
        <begin position="1"/>
        <end position="20"/>
    </location>
</feature>
<dbReference type="InterPro" id="IPR016186">
    <property type="entry name" value="C-type_lectin-like/link_sf"/>
</dbReference>
<dbReference type="InterPro" id="IPR001304">
    <property type="entry name" value="C-type_lectin-like"/>
</dbReference>
<dbReference type="SMART" id="SM00034">
    <property type="entry name" value="CLECT"/>
    <property type="match status" value="2"/>
</dbReference>
<dbReference type="CDD" id="cd00037">
    <property type="entry name" value="CLECT"/>
    <property type="match status" value="1"/>
</dbReference>
<dbReference type="InterPro" id="IPR050801">
    <property type="entry name" value="Ca-Dep_Lectins_ImmuneDev"/>
</dbReference>
<feature type="domain" description="C-type lectin" evidence="3">
    <location>
        <begin position="179"/>
        <end position="302"/>
    </location>
</feature>
<dbReference type="GO" id="GO:0030246">
    <property type="term" value="F:carbohydrate binding"/>
    <property type="evidence" value="ECO:0007669"/>
    <property type="project" value="UniProtKB-KW"/>
</dbReference>
<organism evidence="4">
    <name type="scientific">Helicoverpa armigera</name>
    <name type="common">Cotton bollworm</name>
    <name type="synonym">Heliothis armigera</name>
    <dbReference type="NCBI Taxonomy" id="29058"/>
    <lineage>
        <taxon>Eukaryota</taxon>
        <taxon>Metazoa</taxon>
        <taxon>Ecdysozoa</taxon>
        <taxon>Arthropoda</taxon>
        <taxon>Hexapoda</taxon>
        <taxon>Insecta</taxon>
        <taxon>Pterygota</taxon>
        <taxon>Neoptera</taxon>
        <taxon>Endopterygota</taxon>
        <taxon>Lepidoptera</taxon>
        <taxon>Glossata</taxon>
        <taxon>Ditrysia</taxon>
        <taxon>Noctuoidea</taxon>
        <taxon>Noctuidae</taxon>
        <taxon>Heliothinae</taxon>
        <taxon>Helicoverpa</taxon>
    </lineage>
</organism>
<evidence type="ECO:0000256" key="1">
    <source>
        <dbReference type="ARBA" id="ARBA00023157"/>
    </source>
</evidence>
<feature type="domain" description="C-type lectin" evidence="3">
    <location>
        <begin position="41"/>
        <end position="155"/>
    </location>
</feature>
<reference evidence="4" key="1">
    <citation type="submission" date="2016-09" db="EMBL/GenBank/DDBJ databases">
        <title>A Fungal-induced C-type Lectin Modulates Age-dependent Immunity in Helicoverpa armigera.</title>
        <authorList>
            <person name="Cheng Y."/>
            <person name="Wang J."/>
            <person name="Zhang W."/>
            <person name="Xing L."/>
            <person name="Zou Z."/>
        </authorList>
    </citation>
    <scope>NUCLEOTIDE SEQUENCE</scope>
</reference>
<dbReference type="InterPro" id="IPR018378">
    <property type="entry name" value="C-type_lectin_CS"/>
</dbReference>
<keyword evidence="2" id="KW-0732">Signal</keyword>
<keyword evidence="1" id="KW-1015">Disulfide bond</keyword>
<evidence type="ECO:0000259" key="3">
    <source>
        <dbReference type="PROSITE" id="PS50041"/>
    </source>
</evidence>
<dbReference type="SUPFAM" id="SSF56436">
    <property type="entry name" value="C-type lectin-like"/>
    <property type="match status" value="2"/>
</dbReference>
<dbReference type="Gene3D" id="3.10.100.10">
    <property type="entry name" value="Mannose-Binding Protein A, subunit A"/>
    <property type="match status" value="2"/>
</dbReference>
<dbReference type="PROSITE" id="PS00615">
    <property type="entry name" value="C_TYPE_LECTIN_1"/>
    <property type="match status" value="1"/>
</dbReference>
<evidence type="ECO:0000313" key="4">
    <source>
        <dbReference type="EMBL" id="ATG86237.1"/>
    </source>
</evidence>
<proteinExistence type="evidence at transcript level"/>
<dbReference type="AlphaFoldDB" id="A0A2D1ATW2"/>
<dbReference type="PANTHER" id="PTHR22801">
    <property type="entry name" value="LITHOSTATHINE"/>
    <property type="match status" value="1"/>
</dbReference>
<accession>A0A2D1ATW2</accession>
<dbReference type="Pfam" id="PF00059">
    <property type="entry name" value="Lectin_C"/>
    <property type="match status" value="2"/>
</dbReference>
<evidence type="ECO:0000256" key="2">
    <source>
        <dbReference type="SAM" id="SignalP"/>
    </source>
</evidence>
<dbReference type="EMBL" id="KX898004">
    <property type="protein sequence ID" value="ATG86237.1"/>
    <property type="molecule type" value="mRNA"/>
</dbReference>